<comment type="subcellular location">
    <subcellularLocation>
        <location evidence="1 9">Cell membrane</location>
        <topology evidence="1 9">Multi-pass membrane protein</topology>
    </subcellularLocation>
</comment>
<keyword evidence="7 9" id="KW-0811">Translocation</keyword>
<keyword evidence="4 9" id="KW-0812">Transmembrane</keyword>
<dbReference type="HAMAP" id="MF_01463_B">
    <property type="entry name" value="SecD_B"/>
    <property type="match status" value="1"/>
</dbReference>
<feature type="transmembrane region" description="Helical" evidence="9">
    <location>
        <begin position="399"/>
        <end position="418"/>
    </location>
</feature>
<feature type="compositionally biased region" description="Basic and acidic residues" evidence="11">
    <location>
        <begin position="914"/>
        <end position="925"/>
    </location>
</feature>
<dbReference type="Pfam" id="PF02355">
    <property type="entry name" value="SecD_SecF_C"/>
    <property type="match status" value="2"/>
</dbReference>
<comment type="subunit">
    <text evidence="9">Forms a complex with SecF. Part of the essential Sec protein translocation apparatus which comprises SecA, SecYEG and auxiliary proteins SecDF. Other proteins may also be involved.</text>
</comment>
<dbReference type="InterPro" id="IPR022646">
    <property type="entry name" value="SecD/SecF_CS"/>
</dbReference>
<dbReference type="SUPFAM" id="SSF82866">
    <property type="entry name" value="Multidrug efflux transporter AcrB transmembrane domain"/>
    <property type="match status" value="2"/>
</dbReference>
<evidence type="ECO:0000256" key="7">
    <source>
        <dbReference type="ARBA" id="ARBA00023010"/>
    </source>
</evidence>
<dbReference type="RefSeq" id="WP_107570969.1">
    <property type="nucleotide sequence ID" value="NZ_PYYB01000004.1"/>
</dbReference>
<comment type="similarity">
    <text evidence="9">Belongs to the SecD/SecF family. SecD subfamily.</text>
</comment>
<keyword evidence="6 9" id="KW-1133">Transmembrane helix</keyword>
<dbReference type="Gene3D" id="3.30.1360.200">
    <property type="match status" value="1"/>
</dbReference>
<evidence type="ECO:0000256" key="1">
    <source>
        <dbReference type="ARBA" id="ARBA00004651"/>
    </source>
</evidence>
<feature type="transmembrane region" description="Helical" evidence="9">
    <location>
        <begin position="452"/>
        <end position="473"/>
    </location>
</feature>
<dbReference type="InterPro" id="IPR005791">
    <property type="entry name" value="SecD"/>
</dbReference>
<feature type="region of interest" description="Disordered" evidence="11">
    <location>
        <begin position="897"/>
        <end position="967"/>
    </location>
</feature>
<dbReference type="InterPro" id="IPR054384">
    <property type="entry name" value="SecDF_P1_head"/>
</dbReference>
<name>A0A2T4UCD2_9ACTN</name>
<comment type="function">
    <text evidence="9">Part of the Sec protein translocase complex. Interacts with the SecYEG preprotein conducting channel. SecDF uses the proton motive force (PMF) to complete protein translocation after the ATP-dependent function of SecA.</text>
</comment>
<feature type="domain" description="Protein export membrane protein SecD/SecF C-terminal" evidence="12">
    <location>
        <begin position="686"/>
        <end position="858"/>
    </location>
</feature>
<organism evidence="15 16">
    <name type="scientific">Paraconexibacter algicola</name>
    <dbReference type="NCBI Taxonomy" id="2133960"/>
    <lineage>
        <taxon>Bacteria</taxon>
        <taxon>Bacillati</taxon>
        <taxon>Actinomycetota</taxon>
        <taxon>Thermoleophilia</taxon>
        <taxon>Solirubrobacterales</taxon>
        <taxon>Paraconexibacteraceae</taxon>
        <taxon>Paraconexibacter</taxon>
    </lineage>
</organism>
<evidence type="ECO:0000256" key="3">
    <source>
        <dbReference type="ARBA" id="ARBA00022475"/>
    </source>
</evidence>
<evidence type="ECO:0000256" key="6">
    <source>
        <dbReference type="ARBA" id="ARBA00022989"/>
    </source>
</evidence>
<keyword evidence="8 9" id="KW-0472">Membrane</keyword>
<evidence type="ECO:0000256" key="9">
    <source>
        <dbReference type="HAMAP-Rule" id="MF_01463"/>
    </source>
</evidence>
<feature type="transmembrane region" description="Helical" evidence="9">
    <location>
        <begin position="702"/>
        <end position="720"/>
    </location>
</feature>
<dbReference type="InterPro" id="IPR055344">
    <property type="entry name" value="SecD_SecF_C_bact"/>
</dbReference>
<dbReference type="Gene3D" id="1.20.1640.10">
    <property type="entry name" value="Multidrug efflux transporter AcrB transmembrane domain"/>
    <property type="match status" value="2"/>
</dbReference>
<evidence type="ECO:0000256" key="8">
    <source>
        <dbReference type="ARBA" id="ARBA00023136"/>
    </source>
</evidence>
<dbReference type="Gene3D" id="3.30.70.3220">
    <property type="match status" value="1"/>
</dbReference>
<dbReference type="EMBL" id="PYYB01000004">
    <property type="protein sequence ID" value="PTL54869.1"/>
    <property type="molecule type" value="Genomic_DNA"/>
</dbReference>
<dbReference type="Proteomes" id="UP000240739">
    <property type="component" value="Unassembled WGS sequence"/>
</dbReference>
<dbReference type="PANTHER" id="PTHR30081">
    <property type="entry name" value="PROTEIN-EXPORT MEMBRANE PROTEIN SEC"/>
    <property type="match status" value="1"/>
</dbReference>
<feature type="compositionally biased region" description="Basic residues" evidence="11">
    <location>
        <begin position="957"/>
        <end position="967"/>
    </location>
</feature>
<evidence type="ECO:0000259" key="14">
    <source>
        <dbReference type="Pfam" id="PF22599"/>
    </source>
</evidence>
<comment type="subunit">
    <text evidence="10">Forms a complex with SecD. Part of the essential Sec protein translocation apparatus which comprises SecA, SecYEG and auxiliary proteins SecDF. Other proteins may also be involved.</text>
</comment>
<comment type="caution">
    <text evidence="15">The sequence shown here is derived from an EMBL/GenBank/DDBJ whole genome shotgun (WGS) entry which is preliminary data.</text>
</comment>
<evidence type="ECO:0000256" key="5">
    <source>
        <dbReference type="ARBA" id="ARBA00022927"/>
    </source>
</evidence>
<accession>A0A2T4UCD2</accession>
<feature type="domain" description="Protein translocase subunit SecDF P1" evidence="13">
    <location>
        <begin position="60"/>
        <end position="116"/>
    </location>
</feature>
<keyword evidence="3 9" id="KW-1003">Cell membrane</keyword>
<dbReference type="NCBIfam" id="TIGR00916">
    <property type="entry name" value="2A0604s01"/>
    <property type="match status" value="2"/>
</dbReference>
<comment type="similarity">
    <text evidence="10">Belongs to the SecD/SecF family. SecF subfamily.</text>
</comment>
<dbReference type="Pfam" id="PF21760">
    <property type="entry name" value="SecD_1st"/>
    <property type="match status" value="1"/>
</dbReference>
<evidence type="ECO:0000259" key="12">
    <source>
        <dbReference type="Pfam" id="PF02355"/>
    </source>
</evidence>
<dbReference type="Pfam" id="PF22599">
    <property type="entry name" value="SecDF_P1_head"/>
    <property type="match status" value="1"/>
</dbReference>
<dbReference type="InterPro" id="IPR022645">
    <property type="entry name" value="SecD/SecF_bac"/>
</dbReference>
<keyword evidence="2 9" id="KW-0813">Transport</keyword>
<evidence type="ECO:0000313" key="16">
    <source>
        <dbReference type="Proteomes" id="UP000240739"/>
    </source>
</evidence>
<dbReference type="AlphaFoldDB" id="A0A2T4UCD2"/>
<dbReference type="GO" id="GO:0015450">
    <property type="term" value="F:protein-transporting ATPase activity"/>
    <property type="evidence" value="ECO:0007669"/>
    <property type="project" value="InterPro"/>
</dbReference>
<evidence type="ECO:0000256" key="2">
    <source>
        <dbReference type="ARBA" id="ARBA00022448"/>
    </source>
</evidence>
<dbReference type="PRINTS" id="PR01755">
    <property type="entry name" value="SECFTRNLCASE"/>
</dbReference>
<proteinExistence type="inferred from homology"/>
<dbReference type="NCBIfam" id="TIGR00966">
    <property type="entry name" value="transloc_SecF"/>
    <property type="match status" value="1"/>
</dbReference>
<dbReference type="Pfam" id="PF07549">
    <property type="entry name" value="Sec_GG"/>
    <property type="match status" value="2"/>
</dbReference>
<dbReference type="InterPro" id="IPR005665">
    <property type="entry name" value="SecF_bac"/>
</dbReference>
<evidence type="ECO:0000256" key="10">
    <source>
        <dbReference type="HAMAP-Rule" id="MF_01464"/>
    </source>
</evidence>
<feature type="transmembrane region" description="Helical" evidence="9">
    <location>
        <begin position="584"/>
        <end position="601"/>
    </location>
</feature>
<keyword evidence="16" id="KW-1185">Reference proteome</keyword>
<feature type="domain" description="Protein export membrane protein SecD/SecF C-terminal" evidence="12">
    <location>
        <begin position="380"/>
        <end position="546"/>
    </location>
</feature>
<feature type="transmembrane region" description="Helical" evidence="9">
    <location>
        <begin position="494"/>
        <end position="516"/>
    </location>
</feature>
<dbReference type="PANTHER" id="PTHR30081:SF1">
    <property type="entry name" value="PROTEIN TRANSLOCASE SUBUNIT SECD"/>
    <property type="match status" value="1"/>
</dbReference>
<feature type="transmembrane region" description="Helical" evidence="9">
    <location>
        <begin position="801"/>
        <end position="824"/>
    </location>
</feature>
<dbReference type="GO" id="GO:0043952">
    <property type="term" value="P:protein transport by the Sec complex"/>
    <property type="evidence" value="ECO:0007669"/>
    <property type="project" value="UniProtKB-UniRule"/>
</dbReference>
<evidence type="ECO:0000313" key="15">
    <source>
        <dbReference type="EMBL" id="PTL54869.1"/>
    </source>
</evidence>
<feature type="transmembrane region" description="Helical" evidence="9">
    <location>
        <begin position="830"/>
        <end position="856"/>
    </location>
</feature>
<dbReference type="HAMAP" id="MF_01464_B">
    <property type="entry name" value="SecF_B"/>
    <property type="match status" value="1"/>
</dbReference>
<dbReference type="InterPro" id="IPR048631">
    <property type="entry name" value="SecD_1st"/>
</dbReference>
<sequence>MSERRRNLFILLLVGGLLAASIAVVATKQTKLGLDLKGGVELVYQASPTKEVPTVTGEAVDRSIEVMRERVDQLGVAEPEIQRQGADQIIVSLPDVDNADEAIDQVGTVAQLYFYDWETNVLGQDLKPDPSNADITGGASAGSAGCLPKFDALARASRRAAMPNQKTSAGNQFYVTDNKTRKVLEGPQETREAVLKSLAADRAGSGAANARPEGRLAADEQVREIKEGTIIVRGEQPPGSDDNDTERDCYYVLNDNYALQGKDIKNPEQQFDNGPGGTGQPNVTFEFSDAGRRIWQNVTREIAERGQNQFLPGSDPLSAAQHFAIVLDGQLISTPYIDFQRNPDGIDARTGSEISGGFTIKSAQTLANLLKTGALPIKLDLISQSQVSASLGQQALDEGLVAGIAGFVIVALFLLVFYRVLGVIAVTALTVYAIYFYALIKLIPVTLTLPGIAGLILTIGVCADANIVIFERVKEEIRAGRSMAAGIAAGYKKGLSAIIDANVVTFLVAFILFILATAGVKGFALVLGVGVIVSMLTAVLLTQAILGVASRSSLLQSPSALGQKDPSKHKNRWRFDYAGNAPKFFAASGVILVIGALALGGKGLQFGIDFDSGTRVTAALVQKTDEAGIRDVLDREGLGDAKIQRVTDEELGDNAFQIRTEQLAPDEVSQKITTPLDDEFQIRGAPNTESIGPTFGNAVAESAVIAIIASLLVITAYIALRFEWKYTLPILIAVSHDILITAGVYALVGREVTTSTVAALLTILGFSLYDTIIVFDRVRENVPRMPRAAFSQIVNRSMSEVIVRSLATSFCALLPILALYFFGGETLQDFAFALIVGTFSGTYSSVFIASPVLTAWKEREPVYRRRRARIAAANGGVVPPYADGAAAIEAPVEKARKRAPARLSDDPAQGVSKQEFDQMVRDLHVESPPVATADPTADASPEDLVLKDKPQRDKSGRTRNKRHGRPR</sequence>
<dbReference type="InterPro" id="IPR022813">
    <property type="entry name" value="SecD/SecF_arch_bac"/>
</dbReference>
<evidence type="ECO:0000256" key="4">
    <source>
        <dbReference type="ARBA" id="ARBA00022692"/>
    </source>
</evidence>
<dbReference type="GO" id="GO:0006605">
    <property type="term" value="P:protein targeting"/>
    <property type="evidence" value="ECO:0007669"/>
    <property type="project" value="UniProtKB-UniRule"/>
</dbReference>
<reference evidence="15 16" key="1">
    <citation type="submission" date="2018-03" db="EMBL/GenBank/DDBJ databases">
        <title>Aquarubrobacter algicola gen. nov., sp. nov., a novel actinobacterium isolated from shallow eutrophic lake during the end of cyanobacterial harmful algal blooms.</title>
        <authorList>
            <person name="Chun S.J."/>
        </authorList>
    </citation>
    <scope>NUCLEOTIDE SEQUENCE [LARGE SCALE GENOMIC DNA]</scope>
    <source>
        <strain evidence="15 16">Seoho-28</strain>
    </source>
</reference>
<feature type="transmembrane region" description="Helical" evidence="9">
    <location>
        <begin position="754"/>
        <end position="775"/>
    </location>
</feature>
<dbReference type="OrthoDB" id="5240379at2"/>
<evidence type="ECO:0000256" key="11">
    <source>
        <dbReference type="SAM" id="MobiDB-lite"/>
    </source>
</evidence>
<dbReference type="GO" id="GO:0005886">
    <property type="term" value="C:plasma membrane"/>
    <property type="evidence" value="ECO:0007669"/>
    <property type="project" value="UniProtKB-SubCell"/>
</dbReference>
<feature type="compositionally biased region" description="Low complexity" evidence="11">
    <location>
        <begin position="927"/>
        <end position="939"/>
    </location>
</feature>
<feature type="transmembrane region" description="Helical" evidence="9">
    <location>
        <begin position="727"/>
        <end position="748"/>
    </location>
</feature>
<feature type="domain" description="SecDF P1 head subdomain" evidence="14">
    <location>
        <begin position="249"/>
        <end position="377"/>
    </location>
</feature>
<feature type="transmembrane region" description="Helical" evidence="9">
    <location>
        <begin position="522"/>
        <end position="549"/>
    </location>
</feature>
<keyword evidence="5 9" id="KW-0653">Protein transport</keyword>
<protein>
    <recommendedName>
        <fullName evidence="9 10">Multifunctional fusion protein</fullName>
    </recommendedName>
    <domain>
        <recommendedName>
            <fullName evidence="9">Protein translocase subunit SecD</fullName>
        </recommendedName>
    </domain>
    <domain>
        <recommendedName>
            <fullName evidence="10">Protein-export membrane protein SecF</fullName>
        </recommendedName>
    </domain>
</protein>
<feature type="transmembrane region" description="Helical" evidence="9">
    <location>
        <begin position="423"/>
        <end position="440"/>
    </location>
</feature>
<feature type="compositionally biased region" description="Basic and acidic residues" evidence="11">
    <location>
        <begin position="944"/>
        <end position="956"/>
    </location>
</feature>
<comment type="caution">
    <text evidence="9">Lacks conserved residue(s) required for the propagation of feature annotation.</text>
</comment>
<dbReference type="GO" id="GO:0065002">
    <property type="term" value="P:intracellular protein transmembrane transport"/>
    <property type="evidence" value="ECO:0007669"/>
    <property type="project" value="UniProtKB-UniRule"/>
</dbReference>
<dbReference type="NCBIfam" id="TIGR01129">
    <property type="entry name" value="secD"/>
    <property type="match status" value="1"/>
</dbReference>
<gene>
    <name evidence="9" type="primary">secD</name>
    <name evidence="10" type="synonym">secF</name>
    <name evidence="15" type="ORF">C7Y72_20020</name>
</gene>
<dbReference type="InterPro" id="IPR048634">
    <property type="entry name" value="SecD_SecF_C"/>
</dbReference>
<evidence type="ECO:0000259" key="13">
    <source>
        <dbReference type="Pfam" id="PF21760"/>
    </source>
</evidence>